<dbReference type="Proteomes" id="UP000287917">
    <property type="component" value="Unassembled WGS sequence"/>
</dbReference>
<dbReference type="EMBL" id="QNZK01000143">
    <property type="protein sequence ID" value="RTZ85772.1"/>
    <property type="molecule type" value="Genomic_DNA"/>
</dbReference>
<evidence type="ECO:0000313" key="1">
    <source>
        <dbReference type="EMBL" id="RTZ85772.1"/>
    </source>
</evidence>
<dbReference type="AlphaFoldDB" id="A0A432GQN4"/>
<evidence type="ECO:0000313" key="2">
    <source>
        <dbReference type="Proteomes" id="UP000287917"/>
    </source>
</evidence>
<name>A0A432GQN4_9DELT</name>
<organism evidence="1 2">
    <name type="scientific">SAR324 cluster bacterium</name>
    <dbReference type="NCBI Taxonomy" id="2024889"/>
    <lineage>
        <taxon>Bacteria</taxon>
        <taxon>Deltaproteobacteria</taxon>
        <taxon>SAR324 cluster</taxon>
    </lineage>
</organism>
<protein>
    <recommendedName>
        <fullName evidence="3">Outer membrane protein beta-barrel domain-containing protein</fullName>
    </recommendedName>
</protein>
<gene>
    <name evidence="1" type="ORF">DSY96_04120</name>
</gene>
<comment type="caution">
    <text evidence="1">The sequence shown here is derived from an EMBL/GenBank/DDBJ whole genome shotgun (WGS) entry which is preliminary data.</text>
</comment>
<accession>A0A432GQN4</accession>
<proteinExistence type="predicted"/>
<reference evidence="1 2" key="1">
    <citation type="submission" date="2018-06" db="EMBL/GenBank/DDBJ databases">
        <title>Combined omics and stable isotope probing to characterize newly discovered Mariana Back-Arc vent microbial communities.</title>
        <authorList>
            <person name="Trembath-Reichert E."/>
            <person name="Huber J.A."/>
        </authorList>
    </citation>
    <scope>NUCLEOTIDE SEQUENCE [LARGE SCALE GENOMIC DNA]</scope>
    <source>
        <strain evidence="1">MAG 58</strain>
    </source>
</reference>
<sequence length="225" mass="24744">MGNGGSLVSKVLKITFTVICMIFHVSTGWCVEQTVVYFAVQYGIQDTGNPAPVVGQTDSYLSTLETKHGSLKGNRQVSPKVLSFDFYKTNGSVASGFGLEVHSYKKKYTFENDPSQVDISAVGFLYGLNFYYRGDFWFPFLGFGTGNYSAKVKEELVTGSSTTYGTVFGQVDKPFYYKFGVRIPLNGLGIILTQQYISADFDVSTENKPLSLGGTATFIGLYYGF</sequence>
<evidence type="ECO:0008006" key="3">
    <source>
        <dbReference type="Google" id="ProtNLM"/>
    </source>
</evidence>